<gene>
    <name evidence="1" type="ORF">DFH45_004544</name>
</gene>
<protein>
    <submittedName>
        <fullName evidence="1">Uncharacterized protein</fullName>
    </submittedName>
</protein>
<organism evidence="1 2">
    <name type="scientific">Clostridium beijerinckii</name>
    <name type="common">Clostridium MP</name>
    <dbReference type="NCBI Taxonomy" id="1520"/>
    <lineage>
        <taxon>Bacteria</taxon>
        <taxon>Bacillati</taxon>
        <taxon>Bacillota</taxon>
        <taxon>Clostridia</taxon>
        <taxon>Eubacteriales</taxon>
        <taxon>Clostridiaceae</taxon>
        <taxon>Clostridium</taxon>
    </lineage>
</organism>
<accession>A0A9Q5CLH3</accession>
<evidence type="ECO:0000313" key="2">
    <source>
        <dbReference type="Proteomes" id="UP000821656"/>
    </source>
</evidence>
<sequence length="30" mass="3274">MTSNILSFVPVSVAEPGHRKVQMVMSIEAD</sequence>
<reference evidence="1" key="1">
    <citation type="submission" date="2020-05" db="EMBL/GenBank/DDBJ databases">
        <title>Genomic insights into acetone-butanol-ethanol (ABE) fermentation by sequencing solventogenic clostridia strains.</title>
        <authorList>
            <person name="Brown S."/>
        </authorList>
    </citation>
    <scope>NUCLEOTIDE SEQUENCE</scope>
    <source>
        <strain evidence="1">DJ126</strain>
    </source>
</reference>
<proteinExistence type="predicted"/>
<dbReference type="EMBL" id="JABSXK010000001">
    <property type="protein sequence ID" value="NRV11581.1"/>
    <property type="molecule type" value="Genomic_DNA"/>
</dbReference>
<name>A0A9Q5CLH3_CLOBE</name>
<comment type="caution">
    <text evidence="1">The sequence shown here is derived from an EMBL/GenBank/DDBJ whole genome shotgun (WGS) entry which is preliminary data.</text>
</comment>
<dbReference type="AlphaFoldDB" id="A0A9Q5CLH3"/>
<evidence type="ECO:0000313" key="1">
    <source>
        <dbReference type="EMBL" id="NRV11581.1"/>
    </source>
</evidence>
<dbReference type="Proteomes" id="UP000821656">
    <property type="component" value="Unassembled WGS sequence"/>
</dbReference>